<feature type="transmembrane region" description="Helical" evidence="7">
    <location>
        <begin position="249"/>
        <end position="268"/>
    </location>
</feature>
<accession>A0ABY8F4M3</accession>
<evidence type="ECO:0000256" key="4">
    <source>
        <dbReference type="ARBA" id="ARBA00022692"/>
    </source>
</evidence>
<evidence type="ECO:0000313" key="9">
    <source>
        <dbReference type="EMBL" id="WFE88800.1"/>
    </source>
</evidence>
<dbReference type="PANTHER" id="PTHR43744">
    <property type="entry name" value="ABC TRANSPORTER PERMEASE PROTEIN MG189-RELATED-RELATED"/>
    <property type="match status" value="1"/>
</dbReference>
<dbReference type="SUPFAM" id="SSF161098">
    <property type="entry name" value="MetI-like"/>
    <property type="match status" value="1"/>
</dbReference>
<keyword evidence="6 7" id="KW-0472">Membrane</keyword>
<feature type="transmembrane region" description="Helical" evidence="7">
    <location>
        <begin position="149"/>
        <end position="168"/>
    </location>
</feature>
<comment type="subcellular location">
    <subcellularLocation>
        <location evidence="1 7">Cell membrane</location>
        <topology evidence="1 7">Multi-pass membrane protein</topology>
    </subcellularLocation>
</comment>
<feature type="transmembrane region" description="Helical" evidence="7">
    <location>
        <begin position="189"/>
        <end position="214"/>
    </location>
</feature>
<keyword evidence="4 7" id="KW-0812">Transmembrane</keyword>
<feature type="transmembrane region" description="Helical" evidence="7">
    <location>
        <begin position="109"/>
        <end position="129"/>
    </location>
</feature>
<evidence type="ECO:0000256" key="3">
    <source>
        <dbReference type="ARBA" id="ARBA00022475"/>
    </source>
</evidence>
<evidence type="ECO:0000256" key="5">
    <source>
        <dbReference type="ARBA" id="ARBA00022989"/>
    </source>
</evidence>
<feature type="transmembrane region" description="Helical" evidence="7">
    <location>
        <begin position="15"/>
        <end position="37"/>
    </location>
</feature>
<keyword evidence="2 7" id="KW-0813">Transport</keyword>
<dbReference type="InterPro" id="IPR000515">
    <property type="entry name" value="MetI-like"/>
</dbReference>
<dbReference type="EMBL" id="CP120863">
    <property type="protein sequence ID" value="WFE88800.1"/>
    <property type="molecule type" value="Genomic_DNA"/>
</dbReference>
<reference evidence="9 10" key="1">
    <citation type="submission" date="2023-03" db="EMBL/GenBank/DDBJ databases">
        <title>Roseibium porphyridii sp. nov. and Roseibium rhodosorbium sp. nov. isolated from marine algae, Porphyridium cruentum and Rhodosorus marinus, respectively.</title>
        <authorList>
            <person name="Lee M.W."/>
            <person name="Choi B.J."/>
            <person name="Lee J.K."/>
            <person name="Choi D.G."/>
            <person name="Baek J.H."/>
            <person name="Bayburt H."/>
            <person name="Kim J.M."/>
            <person name="Han D.M."/>
            <person name="Kim K.H."/>
            <person name="Jeon C.O."/>
        </authorList>
    </citation>
    <scope>NUCLEOTIDE SEQUENCE [LARGE SCALE GENOMIC DNA]</scope>
    <source>
        <strain evidence="9 10">KMA01</strain>
    </source>
</reference>
<feature type="transmembrane region" description="Helical" evidence="7">
    <location>
        <begin position="83"/>
        <end position="102"/>
    </location>
</feature>
<feature type="domain" description="ABC transmembrane type-1" evidence="8">
    <location>
        <begin position="77"/>
        <end position="268"/>
    </location>
</feature>
<name>A0ABY8F4M3_9HYPH</name>
<keyword evidence="10" id="KW-1185">Reference proteome</keyword>
<proteinExistence type="inferred from homology"/>
<keyword evidence="3" id="KW-1003">Cell membrane</keyword>
<dbReference type="Proteomes" id="UP001209803">
    <property type="component" value="Chromosome"/>
</dbReference>
<evidence type="ECO:0000259" key="8">
    <source>
        <dbReference type="PROSITE" id="PS50928"/>
    </source>
</evidence>
<evidence type="ECO:0000256" key="1">
    <source>
        <dbReference type="ARBA" id="ARBA00004651"/>
    </source>
</evidence>
<dbReference type="InterPro" id="IPR035906">
    <property type="entry name" value="MetI-like_sf"/>
</dbReference>
<dbReference type="CDD" id="cd06261">
    <property type="entry name" value="TM_PBP2"/>
    <property type="match status" value="1"/>
</dbReference>
<protein>
    <submittedName>
        <fullName evidence="9">Carbohydrate ABC transporter permease</fullName>
    </submittedName>
</protein>
<keyword evidence="5 7" id="KW-1133">Transmembrane helix</keyword>
<sequence length="283" mass="31162">MFPKPIKQASPVSRLVYNLLLPVCVIVWLLPILAVFVTSIRSQADITRGNIMGWPSEIQLIQNYGAVLTESDFVSHFLNTIKITVPSALLAVCIATLAGYALAIHRIRIGATVFLLFLAGNFVPFQILLVPVRNLALETGLYDTATGLVLFHAAFQTGFCTLLARNFIRELPFELIETARLDGVGERQIFLRIVLPLIKPVLAAMMILVFTFVWNDFFWATSLTQSNDTRPITAAIQSLNGQFVSRHHLVSAASLLAALPPVILFFLMQKHFTAGLTLGASKG</sequence>
<evidence type="ECO:0000256" key="6">
    <source>
        <dbReference type="ARBA" id="ARBA00023136"/>
    </source>
</evidence>
<comment type="similarity">
    <text evidence="7">Belongs to the binding-protein-dependent transport system permease family.</text>
</comment>
<dbReference type="PROSITE" id="PS50928">
    <property type="entry name" value="ABC_TM1"/>
    <property type="match status" value="1"/>
</dbReference>
<dbReference type="Pfam" id="PF00528">
    <property type="entry name" value="BPD_transp_1"/>
    <property type="match status" value="1"/>
</dbReference>
<evidence type="ECO:0000313" key="10">
    <source>
        <dbReference type="Proteomes" id="UP001209803"/>
    </source>
</evidence>
<dbReference type="Gene3D" id="1.10.3720.10">
    <property type="entry name" value="MetI-like"/>
    <property type="match status" value="1"/>
</dbReference>
<dbReference type="RefSeq" id="WP_265680845.1">
    <property type="nucleotide sequence ID" value="NZ_CP120863.1"/>
</dbReference>
<evidence type="ECO:0000256" key="7">
    <source>
        <dbReference type="RuleBase" id="RU363032"/>
    </source>
</evidence>
<organism evidence="9 10">
    <name type="scientific">Roseibium porphyridii</name>
    <dbReference type="NCBI Taxonomy" id="2866279"/>
    <lineage>
        <taxon>Bacteria</taxon>
        <taxon>Pseudomonadati</taxon>
        <taxon>Pseudomonadota</taxon>
        <taxon>Alphaproteobacteria</taxon>
        <taxon>Hyphomicrobiales</taxon>
        <taxon>Stappiaceae</taxon>
        <taxon>Roseibium</taxon>
    </lineage>
</organism>
<evidence type="ECO:0000256" key="2">
    <source>
        <dbReference type="ARBA" id="ARBA00022448"/>
    </source>
</evidence>
<gene>
    <name evidence="9" type="ORF">K1718_21960</name>
</gene>